<organism evidence="3 4">
    <name type="scientific">Sphingobacterium wenxiniae</name>
    <dbReference type="NCBI Taxonomy" id="683125"/>
    <lineage>
        <taxon>Bacteria</taxon>
        <taxon>Pseudomonadati</taxon>
        <taxon>Bacteroidota</taxon>
        <taxon>Sphingobacteriia</taxon>
        <taxon>Sphingobacteriales</taxon>
        <taxon>Sphingobacteriaceae</taxon>
        <taxon>Sphingobacterium</taxon>
    </lineage>
</organism>
<proteinExistence type="predicted"/>
<reference evidence="3 4" key="1">
    <citation type="submission" date="2016-10" db="EMBL/GenBank/DDBJ databases">
        <authorList>
            <person name="de Groot N.N."/>
        </authorList>
    </citation>
    <scope>NUCLEOTIDE SEQUENCE [LARGE SCALE GENOMIC DNA]</scope>
    <source>
        <strain evidence="3 4">DSM 22789</strain>
    </source>
</reference>
<name>A0A1I6R9L9_9SPHI</name>
<keyword evidence="4" id="KW-1185">Reference proteome</keyword>
<dbReference type="SUPFAM" id="SSF49464">
    <property type="entry name" value="Carboxypeptidase regulatory domain-like"/>
    <property type="match status" value="1"/>
</dbReference>
<gene>
    <name evidence="3" type="ORF">SAMN05660206_103239</name>
</gene>
<dbReference type="STRING" id="683125.SAMN05660206_103239"/>
<dbReference type="Proteomes" id="UP000198785">
    <property type="component" value="Unassembled WGS sequence"/>
</dbReference>
<dbReference type="EMBL" id="FOZZ01000003">
    <property type="protein sequence ID" value="SFS61419.1"/>
    <property type="molecule type" value="Genomic_DNA"/>
</dbReference>
<keyword evidence="2" id="KW-0732">Signal</keyword>
<sequence length="254" mass="28721">MYLKKKHIGALVGCLLLLLWLPDRAFAQMSGVSGIVVEKGGGSRIGEVNVTNLRTNKKVQTNNFGVFIIEASIGDSLSFSKIGYGPVKTLLFTENDILIEMQAGMTLETIVVSRMSKEAEMRDMLDDYRKKGVYNGGKNSVGTYLNSPATALYNLFGRDAKNAKRFAKLMDRELEESQVDRVFNKTSVGALIEGVDEDELQSFLDLYRPSYAMVQRWGQYDFMDYVKNSFESWEKNGRPRSQRLPKVDIQPQER</sequence>
<dbReference type="RefSeq" id="WP_093364418.1">
    <property type="nucleotide sequence ID" value="NZ_FOZZ01000003.1"/>
</dbReference>
<dbReference type="OrthoDB" id="789400at2"/>
<evidence type="ECO:0000256" key="1">
    <source>
        <dbReference type="SAM" id="MobiDB-lite"/>
    </source>
</evidence>
<evidence type="ECO:0000313" key="3">
    <source>
        <dbReference type="EMBL" id="SFS61419.1"/>
    </source>
</evidence>
<protein>
    <recommendedName>
        <fullName evidence="5">CarboxypepD_reg-like domain-containing protein</fullName>
    </recommendedName>
</protein>
<dbReference type="InterPro" id="IPR008969">
    <property type="entry name" value="CarboxyPept-like_regulatory"/>
</dbReference>
<dbReference type="AlphaFoldDB" id="A0A1I6R9L9"/>
<feature type="signal peptide" evidence="2">
    <location>
        <begin position="1"/>
        <end position="27"/>
    </location>
</feature>
<accession>A0A1I6R9L9</accession>
<evidence type="ECO:0000313" key="4">
    <source>
        <dbReference type="Proteomes" id="UP000198785"/>
    </source>
</evidence>
<evidence type="ECO:0008006" key="5">
    <source>
        <dbReference type="Google" id="ProtNLM"/>
    </source>
</evidence>
<evidence type="ECO:0000256" key="2">
    <source>
        <dbReference type="SAM" id="SignalP"/>
    </source>
</evidence>
<feature type="region of interest" description="Disordered" evidence="1">
    <location>
        <begin position="235"/>
        <end position="254"/>
    </location>
</feature>
<feature type="chain" id="PRO_5011516421" description="CarboxypepD_reg-like domain-containing protein" evidence="2">
    <location>
        <begin position="28"/>
        <end position="254"/>
    </location>
</feature>